<evidence type="ECO:0000313" key="5">
    <source>
        <dbReference type="EMBL" id="WQG90612.1"/>
    </source>
</evidence>
<dbReference type="InterPro" id="IPR005181">
    <property type="entry name" value="SASA"/>
</dbReference>
<dbReference type="Pfam" id="PF03629">
    <property type="entry name" value="SASA"/>
    <property type="match status" value="1"/>
</dbReference>
<dbReference type="Proteomes" id="UP001326715">
    <property type="component" value="Chromosome"/>
</dbReference>
<evidence type="ECO:0000256" key="1">
    <source>
        <dbReference type="ARBA" id="ARBA00022801"/>
    </source>
</evidence>
<sequence>MFRSLIIPLAFVACFSNAYATLKPVSLFSDHMVLQKGVVVPVWGTAGEGALVTVQYNGQSVSAKTVQGKWMLSLQPLPYISKGSEMKIFSGPDTIHIQDVLVGEVWLCSGQSNMERQLGPRPPQQPIYNWEQERDAANYPLIREYYVPLKYSTTTIPDVNNQWTVCSPQTVSDFTAVGYFFAKNLYAKMQVPVGIIFSAFGGTPAEDWTSIAALESNPNLKDMIQNYAKTISGPGWKPQGQCISGLYNGMIYPLLPYAIKGVAWYQGESNNDRAAEYQEILPTMIANWRTDFKQPEMPFLIVQIAPHKGMRPEIREAQFLVVKKVKKTALIVTTDCGDSADIHPTHKQPVGERLAIAAAGLAYGVKGEYSGPMFQQSTQEKDQLIVTFSHTGKGLVAKGDTLTGFEISNGQEYYPAIARIQKNKIVLFNEHVPHPTLVRYGWTNVPKVNLYNKEGLPASPFRNDVSNN</sequence>
<keyword evidence="1" id="KW-0378">Hydrolase</keyword>
<keyword evidence="2" id="KW-0732">Signal</keyword>
<dbReference type="Gene3D" id="3.40.50.1110">
    <property type="entry name" value="SGNH hydrolase"/>
    <property type="match status" value="1"/>
</dbReference>
<dbReference type="InterPro" id="IPR039329">
    <property type="entry name" value="SIAE"/>
</dbReference>
<proteinExistence type="predicted"/>
<accession>A0A1K1S3I6</accession>
<dbReference type="AlphaFoldDB" id="A0A1K1S3I6"/>
<evidence type="ECO:0000313" key="6">
    <source>
        <dbReference type="Proteomes" id="UP000183788"/>
    </source>
</evidence>
<dbReference type="PANTHER" id="PTHR22901:SF0">
    <property type="entry name" value="SIALATE O-ACETYLESTERASE"/>
    <property type="match status" value="1"/>
</dbReference>
<dbReference type="Proteomes" id="UP000183788">
    <property type="component" value="Unassembled WGS sequence"/>
</dbReference>
<dbReference type="RefSeq" id="WP_072363666.1">
    <property type="nucleotide sequence ID" value="NZ_CP139972.1"/>
</dbReference>
<dbReference type="EMBL" id="CP140154">
    <property type="protein sequence ID" value="WQG90612.1"/>
    <property type="molecule type" value="Genomic_DNA"/>
</dbReference>
<evidence type="ECO:0000313" key="4">
    <source>
        <dbReference type="EMBL" id="SFW78992.1"/>
    </source>
</evidence>
<dbReference type="SUPFAM" id="SSF52266">
    <property type="entry name" value="SGNH hydrolase"/>
    <property type="match status" value="1"/>
</dbReference>
<dbReference type="PANTHER" id="PTHR22901">
    <property type="entry name" value="SIALATE O-ACETYLESTERASE"/>
    <property type="match status" value="1"/>
</dbReference>
<dbReference type="InterPro" id="IPR036514">
    <property type="entry name" value="SGNH_hydro_sf"/>
</dbReference>
<evidence type="ECO:0000259" key="3">
    <source>
        <dbReference type="Pfam" id="PF03629"/>
    </source>
</evidence>
<evidence type="ECO:0000313" key="7">
    <source>
        <dbReference type="Proteomes" id="UP001326715"/>
    </source>
</evidence>
<reference evidence="5 7" key="2">
    <citation type="submission" date="2023-11" db="EMBL/GenBank/DDBJ databases">
        <title>MicrobeMod: A computational toolkit for identifying prokaryotic methylation and restriction-modification with nanopore sequencing.</title>
        <authorList>
            <person name="Crits-Christoph A."/>
            <person name="Kang S.C."/>
            <person name="Lee H."/>
            <person name="Ostrov N."/>
        </authorList>
    </citation>
    <scope>NUCLEOTIDE SEQUENCE [LARGE SCALE GENOMIC DNA]</scope>
    <source>
        <strain evidence="5 7">ATCC 23090</strain>
    </source>
</reference>
<protein>
    <submittedName>
        <fullName evidence="4">Sialate O-acetylesterase</fullName>
    </submittedName>
</protein>
<dbReference type="EMBL" id="FPIZ01000017">
    <property type="protein sequence ID" value="SFW78992.1"/>
    <property type="molecule type" value="Genomic_DNA"/>
</dbReference>
<feature type="domain" description="Sialate O-acetylesterase" evidence="3">
    <location>
        <begin position="104"/>
        <end position="355"/>
    </location>
</feature>
<feature type="signal peptide" evidence="2">
    <location>
        <begin position="1"/>
        <end position="20"/>
    </location>
</feature>
<keyword evidence="7" id="KW-1185">Reference proteome</keyword>
<gene>
    <name evidence="4" type="ORF">SAMN05661012_04698</name>
    <name evidence="5" type="ORF">SR876_03825</name>
</gene>
<name>A0A1K1S3I6_9BACT</name>
<evidence type="ECO:0000256" key="2">
    <source>
        <dbReference type="SAM" id="SignalP"/>
    </source>
</evidence>
<organism evidence="4 6">
    <name type="scientific">Chitinophaga sancti</name>
    <dbReference type="NCBI Taxonomy" id="1004"/>
    <lineage>
        <taxon>Bacteria</taxon>
        <taxon>Pseudomonadati</taxon>
        <taxon>Bacteroidota</taxon>
        <taxon>Chitinophagia</taxon>
        <taxon>Chitinophagales</taxon>
        <taxon>Chitinophagaceae</taxon>
        <taxon>Chitinophaga</taxon>
    </lineage>
</organism>
<reference evidence="4 6" key="1">
    <citation type="submission" date="2016-11" db="EMBL/GenBank/DDBJ databases">
        <authorList>
            <person name="Jaros S."/>
            <person name="Januszkiewicz K."/>
            <person name="Wedrychowicz H."/>
        </authorList>
    </citation>
    <scope>NUCLEOTIDE SEQUENCE [LARGE SCALE GENOMIC DNA]</scope>
    <source>
        <strain evidence="4 6">DSM 784</strain>
    </source>
</reference>
<dbReference type="GO" id="GO:0001681">
    <property type="term" value="F:sialate O-acetylesterase activity"/>
    <property type="evidence" value="ECO:0007669"/>
    <property type="project" value="InterPro"/>
</dbReference>
<feature type="chain" id="PRO_5013018391" evidence="2">
    <location>
        <begin position="21"/>
        <end position="468"/>
    </location>
</feature>
<dbReference type="GO" id="GO:0005975">
    <property type="term" value="P:carbohydrate metabolic process"/>
    <property type="evidence" value="ECO:0007669"/>
    <property type="project" value="TreeGrafter"/>
</dbReference>
<dbReference type="OrthoDB" id="9816001at2"/>
<dbReference type="STRING" id="1004.SAMN05661012_04698"/>